<dbReference type="EMBL" id="WBSO01000011">
    <property type="protein sequence ID" value="KAB8296652.1"/>
    <property type="molecule type" value="Genomic_DNA"/>
</dbReference>
<dbReference type="GO" id="GO:0015250">
    <property type="term" value="F:water channel activity"/>
    <property type="evidence" value="ECO:0007669"/>
    <property type="project" value="TreeGrafter"/>
</dbReference>
<evidence type="ECO:0000256" key="7">
    <source>
        <dbReference type="ARBA" id="ARBA00023136"/>
    </source>
</evidence>
<evidence type="ECO:0000256" key="1">
    <source>
        <dbReference type="ARBA" id="ARBA00004651"/>
    </source>
</evidence>
<evidence type="ECO:0000256" key="6">
    <source>
        <dbReference type="ARBA" id="ARBA00022989"/>
    </source>
</evidence>
<feature type="compositionally biased region" description="Basic and acidic residues" evidence="9">
    <location>
        <begin position="312"/>
        <end position="323"/>
    </location>
</feature>
<comment type="similarity">
    <text evidence="2 8">Belongs to the MIP/aquaporin (TC 1.A.8) family.</text>
</comment>
<proteinExistence type="inferred from homology"/>
<keyword evidence="3 8" id="KW-0813">Transport</keyword>
<dbReference type="InterPro" id="IPR022357">
    <property type="entry name" value="MIP_CS"/>
</dbReference>
<feature type="transmembrane region" description="Helical" evidence="10">
    <location>
        <begin position="158"/>
        <end position="179"/>
    </location>
</feature>
<organism evidence="11 12">
    <name type="scientific">Bifidobacterium apri</name>
    <dbReference type="NCBI Taxonomy" id="1769423"/>
    <lineage>
        <taxon>Bacteria</taxon>
        <taxon>Bacillati</taxon>
        <taxon>Actinomycetota</taxon>
        <taxon>Actinomycetes</taxon>
        <taxon>Bifidobacteriales</taxon>
        <taxon>Bifidobacteriaceae</taxon>
        <taxon>Bifidobacterium</taxon>
    </lineage>
</organism>
<accession>A0A6A2V7I0</accession>
<feature type="compositionally biased region" description="Polar residues" evidence="9">
    <location>
        <begin position="288"/>
        <end position="298"/>
    </location>
</feature>
<comment type="caution">
    <text evidence="11">The sequence shown here is derived from an EMBL/GenBank/DDBJ whole genome shotgun (WGS) entry which is preliminary data.</text>
</comment>
<dbReference type="PROSITE" id="PS00221">
    <property type="entry name" value="MIP"/>
    <property type="match status" value="1"/>
</dbReference>
<evidence type="ECO:0000256" key="3">
    <source>
        <dbReference type="ARBA" id="ARBA00022448"/>
    </source>
</evidence>
<dbReference type="InterPro" id="IPR034294">
    <property type="entry name" value="Aquaporin_transptr"/>
</dbReference>
<evidence type="ECO:0000256" key="8">
    <source>
        <dbReference type="RuleBase" id="RU000477"/>
    </source>
</evidence>
<dbReference type="PANTHER" id="PTHR19139:SF199">
    <property type="entry name" value="MIP17260P"/>
    <property type="match status" value="1"/>
</dbReference>
<feature type="transmembrane region" description="Helical" evidence="10">
    <location>
        <begin position="186"/>
        <end position="207"/>
    </location>
</feature>
<dbReference type="SUPFAM" id="SSF81338">
    <property type="entry name" value="Aquaporin-like"/>
    <property type="match status" value="1"/>
</dbReference>
<feature type="transmembrane region" description="Helical" evidence="10">
    <location>
        <begin position="238"/>
        <end position="261"/>
    </location>
</feature>
<evidence type="ECO:0000256" key="2">
    <source>
        <dbReference type="ARBA" id="ARBA00006175"/>
    </source>
</evidence>
<keyword evidence="5 8" id="KW-0812">Transmembrane</keyword>
<reference evidence="11 12" key="1">
    <citation type="submission" date="2019-09" db="EMBL/GenBank/DDBJ databases">
        <title>Characterization of the phylogenetic diversity of two novel species belonging to the genus Bifidobacterium: Bifidobacterium cebidarum sp. nov. and Bifidobacterium leontopitheci sp. nov.</title>
        <authorList>
            <person name="Lugli G.A."/>
            <person name="Duranti S."/>
            <person name="Milani C."/>
            <person name="Turroni F."/>
            <person name="Ventura M."/>
        </authorList>
    </citation>
    <scope>NUCLEOTIDE SEQUENCE [LARGE SCALE GENOMIC DNA]</scope>
    <source>
        <strain evidence="11 12">DSM 100238</strain>
    </source>
</reference>
<dbReference type="PRINTS" id="PR00783">
    <property type="entry name" value="MINTRINSICP"/>
</dbReference>
<sequence>MTDTGLQRASDATANTKEPLAVRVGAELAGSFIVFFAIYSFTTFGTALFGVNMAFIALATGVAYAAVTLVFSKVSGGQLNPAITLAAILTGKTQVLDGVLYIIAQVLGGLAAGALIVHILPTTETLTEKIWLTDAVNGFGNGSVSASTLSSVSASFDITLAVVVEIIASIMVVAAAVVTMNKETTAAAHATAIGFAYAVGAAMTYPVTGAGMNPARSTGIAVFASNAGLSQNPLQQLWVFWICPVLAAAIVAMIMIGVQLLRDNAKAKQQAAENADTLPNPADVAAPAQSSDEAQQVTFEPAGQAVQEETEASDHHLDAQSEQ</sequence>
<evidence type="ECO:0000256" key="10">
    <source>
        <dbReference type="SAM" id="Phobius"/>
    </source>
</evidence>
<dbReference type="RefSeq" id="WP_152355972.1">
    <property type="nucleotide sequence ID" value="NZ_JBHLXF010000030.1"/>
</dbReference>
<dbReference type="Gene3D" id="1.20.1080.10">
    <property type="entry name" value="Glycerol uptake facilitator protein"/>
    <property type="match status" value="1"/>
</dbReference>
<keyword evidence="7 10" id="KW-0472">Membrane</keyword>
<feature type="transmembrane region" description="Helical" evidence="10">
    <location>
        <begin position="20"/>
        <end position="41"/>
    </location>
</feature>
<keyword evidence="6 10" id="KW-1133">Transmembrane helix</keyword>
<dbReference type="GO" id="GO:0005886">
    <property type="term" value="C:plasma membrane"/>
    <property type="evidence" value="ECO:0007669"/>
    <property type="project" value="UniProtKB-SubCell"/>
</dbReference>
<keyword evidence="4" id="KW-1003">Cell membrane</keyword>
<dbReference type="InterPro" id="IPR000425">
    <property type="entry name" value="MIP"/>
</dbReference>
<protein>
    <submittedName>
        <fullName evidence="11">Glycerol transporter</fullName>
    </submittedName>
</protein>
<feature type="transmembrane region" description="Helical" evidence="10">
    <location>
        <begin position="99"/>
        <end position="120"/>
    </location>
</feature>
<feature type="region of interest" description="Disordered" evidence="9">
    <location>
        <begin position="272"/>
        <end position="323"/>
    </location>
</feature>
<dbReference type="PANTHER" id="PTHR19139">
    <property type="entry name" value="AQUAPORIN TRANSPORTER"/>
    <property type="match status" value="1"/>
</dbReference>
<comment type="subcellular location">
    <subcellularLocation>
        <location evidence="1">Cell membrane</location>
        <topology evidence="1">Multi-pass membrane protein</topology>
    </subcellularLocation>
</comment>
<evidence type="ECO:0000313" key="12">
    <source>
        <dbReference type="Proteomes" id="UP000440041"/>
    </source>
</evidence>
<evidence type="ECO:0000256" key="4">
    <source>
        <dbReference type="ARBA" id="ARBA00022475"/>
    </source>
</evidence>
<keyword evidence="12" id="KW-1185">Reference proteome</keyword>
<gene>
    <name evidence="11" type="ORF">DSM100238_1415</name>
</gene>
<evidence type="ECO:0000313" key="11">
    <source>
        <dbReference type="EMBL" id="KAB8296652.1"/>
    </source>
</evidence>
<dbReference type="OrthoDB" id="9807293at2"/>
<dbReference type="Proteomes" id="UP000440041">
    <property type="component" value="Unassembled WGS sequence"/>
</dbReference>
<name>A0A6A2V7I0_9BIFI</name>
<evidence type="ECO:0000256" key="5">
    <source>
        <dbReference type="ARBA" id="ARBA00022692"/>
    </source>
</evidence>
<dbReference type="InterPro" id="IPR023271">
    <property type="entry name" value="Aquaporin-like"/>
</dbReference>
<dbReference type="Pfam" id="PF00230">
    <property type="entry name" value="MIP"/>
    <property type="match status" value="1"/>
</dbReference>
<dbReference type="AlphaFoldDB" id="A0A6A2V7I0"/>
<evidence type="ECO:0000256" key="9">
    <source>
        <dbReference type="SAM" id="MobiDB-lite"/>
    </source>
</evidence>
<feature type="transmembrane region" description="Helical" evidence="10">
    <location>
        <begin position="47"/>
        <end position="71"/>
    </location>
</feature>